<dbReference type="SUPFAM" id="SSF55874">
    <property type="entry name" value="ATPase domain of HSP90 chaperone/DNA topoisomerase II/histidine kinase"/>
    <property type="match status" value="1"/>
</dbReference>
<dbReference type="PANTHER" id="PTHR35526:SF3">
    <property type="entry name" value="ANTI-SIGMA-F FACTOR RSBW"/>
    <property type="match status" value="1"/>
</dbReference>
<dbReference type="Proteomes" id="UP000264006">
    <property type="component" value="Chromosome"/>
</dbReference>
<dbReference type="Pfam" id="PF13581">
    <property type="entry name" value="HATPase_c_2"/>
    <property type="match status" value="1"/>
</dbReference>
<organism evidence="3 4">
    <name type="scientific">Euzebya pacifica</name>
    <dbReference type="NCBI Taxonomy" id="1608957"/>
    <lineage>
        <taxon>Bacteria</taxon>
        <taxon>Bacillati</taxon>
        <taxon>Actinomycetota</taxon>
        <taxon>Nitriliruptoria</taxon>
        <taxon>Euzebyales</taxon>
    </lineage>
</organism>
<keyword evidence="1" id="KW-0418">Kinase</keyword>
<dbReference type="InterPro" id="IPR036890">
    <property type="entry name" value="HATPase_C_sf"/>
</dbReference>
<evidence type="ECO:0000259" key="2">
    <source>
        <dbReference type="SMART" id="SM00387"/>
    </source>
</evidence>
<accession>A0A346Y3J3</accession>
<dbReference type="InterPro" id="IPR050267">
    <property type="entry name" value="Anti-sigma-factor_SerPK"/>
</dbReference>
<dbReference type="PANTHER" id="PTHR35526">
    <property type="entry name" value="ANTI-SIGMA-F FACTOR RSBW-RELATED"/>
    <property type="match status" value="1"/>
</dbReference>
<keyword evidence="4" id="KW-1185">Reference proteome</keyword>
<keyword evidence="1" id="KW-0723">Serine/threonine-protein kinase</keyword>
<dbReference type="OrthoDB" id="3479721at2"/>
<dbReference type="GO" id="GO:0004674">
    <property type="term" value="F:protein serine/threonine kinase activity"/>
    <property type="evidence" value="ECO:0007669"/>
    <property type="project" value="UniProtKB-KW"/>
</dbReference>
<gene>
    <name evidence="3" type="ORF">DVS28_a4375</name>
</gene>
<dbReference type="KEGG" id="euz:DVS28_a4375"/>
<proteinExistence type="predicted"/>
<dbReference type="EMBL" id="CP031165">
    <property type="protein sequence ID" value="AXV09040.1"/>
    <property type="molecule type" value="Genomic_DNA"/>
</dbReference>
<name>A0A346Y3J3_9ACTN</name>
<dbReference type="RefSeq" id="WP_114593290.1">
    <property type="nucleotide sequence ID" value="NZ_CP031165.1"/>
</dbReference>
<dbReference type="SMART" id="SM00387">
    <property type="entry name" value="HATPase_c"/>
    <property type="match status" value="1"/>
</dbReference>
<feature type="domain" description="Histidine kinase/HSP90-like ATPase" evidence="2">
    <location>
        <begin position="35"/>
        <end position="142"/>
    </location>
</feature>
<dbReference type="CDD" id="cd16936">
    <property type="entry name" value="HATPase_RsbW-like"/>
    <property type="match status" value="1"/>
</dbReference>
<evidence type="ECO:0000313" key="4">
    <source>
        <dbReference type="Proteomes" id="UP000264006"/>
    </source>
</evidence>
<evidence type="ECO:0000256" key="1">
    <source>
        <dbReference type="ARBA" id="ARBA00022527"/>
    </source>
</evidence>
<evidence type="ECO:0000313" key="3">
    <source>
        <dbReference type="EMBL" id="AXV09040.1"/>
    </source>
</evidence>
<dbReference type="Gene3D" id="3.30.565.10">
    <property type="entry name" value="Histidine kinase-like ATPase, C-terminal domain"/>
    <property type="match status" value="1"/>
</dbReference>
<dbReference type="AlphaFoldDB" id="A0A346Y3J3"/>
<reference evidence="3 4" key="1">
    <citation type="submission" date="2018-09" db="EMBL/GenBank/DDBJ databases">
        <title>Complete genome sequence of Euzebya sp. DY32-46 isolated from seawater of Pacific Ocean.</title>
        <authorList>
            <person name="Xu L."/>
            <person name="Wu Y.-H."/>
            <person name="Xu X.-W."/>
        </authorList>
    </citation>
    <scope>NUCLEOTIDE SEQUENCE [LARGE SCALE GENOMIC DNA]</scope>
    <source>
        <strain evidence="3 4">DY32-46</strain>
    </source>
</reference>
<keyword evidence="1" id="KW-0808">Transferase</keyword>
<protein>
    <recommendedName>
        <fullName evidence="2">Histidine kinase/HSP90-like ATPase domain-containing protein</fullName>
    </recommendedName>
</protein>
<sequence>MSQWLDLVLPPDPALVGVARTMAVAAATVGRMEPARVHDLRTCVSEGVTNAVKAHRDAGVADAITLRVGIEEQNLIVEIMDHGPGLRREEVVVSAVEGTELAELAERGYGLTVMESLADALEIELPEDAGGTTVRLRFSLSGVPSNDGIAAG</sequence>
<dbReference type="InterPro" id="IPR003594">
    <property type="entry name" value="HATPase_dom"/>
</dbReference>